<name>A0A5N6KR80_9ROSI</name>
<dbReference type="GO" id="GO:0000815">
    <property type="term" value="C:ESCRT III complex"/>
    <property type="evidence" value="ECO:0007669"/>
    <property type="project" value="TreeGrafter"/>
</dbReference>
<dbReference type="GO" id="GO:0032511">
    <property type="term" value="P:late endosome to vacuole transport via multivesicular body sorting pathway"/>
    <property type="evidence" value="ECO:0007669"/>
    <property type="project" value="TreeGrafter"/>
</dbReference>
<evidence type="ECO:0000313" key="9">
    <source>
        <dbReference type="Proteomes" id="UP000327013"/>
    </source>
</evidence>
<dbReference type="GO" id="GO:0015031">
    <property type="term" value="P:protein transport"/>
    <property type="evidence" value="ECO:0007669"/>
    <property type="project" value="UniProtKB-KW"/>
</dbReference>
<keyword evidence="5" id="KW-0653">Protein transport</keyword>
<dbReference type="Gene3D" id="1.10.287.1060">
    <property type="entry name" value="ESAT-6-like"/>
    <property type="match status" value="1"/>
</dbReference>
<evidence type="ECO:0000256" key="3">
    <source>
        <dbReference type="ARBA" id="ARBA00022448"/>
    </source>
</evidence>
<gene>
    <name evidence="8" type="ORF">FH972_022092</name>
</gene>
<evidence type="ECO:0000256" key="1">
    <source>
        <dbReference type="ARBA" id="ARBA00004608"/>
    </source>
</evidence>
<feature type="region of interest" description="Disordered" evidence="7">
    <location>
        <begin position="144"/>
        <end position="211"/>
    </location>
</feature>
<dbReference type="PANTHER" id="PTHR22761:SF5">
    <property type="entry name" value="CHARGED MULTIVESICULAR BODY PROTEIN 6"/>
    <property type="match status" value="1"/>
</dbReference>
<dbReference type="AlphaFoldDB" id="A0A5N6KR80"/>
<keyword evidence="6" id="KW-0472">Membrane</keyword>
<keyword evidence="4" id="KW-0967">Endosome</keyword>
<feature type="compositionally biased region" description="Basic and acidic residues" evidence="7">
    <location>
        <begin position="157"/>
        <end position="169"/>
    </location>
</feature>
<protein>
    <submittedName>
        <fullName evidence="8">Uncharacterized protein</fullName>
    </submittedName>
</protein>
<dbReference type="GO" id="GO:0006900">
    <property type="term" value="P:vesicle budding from membrane"/>
    <property type="evidence" value="ECO:0007669"/>
    <property type="project" value="TreeGrafter"/>
</dbReference>
<dbReference type="EMBL" id="VIBQ01000010">
    <property type="protein sequence ID" value="KAB8339156.1"/>
    <property type="molecule type" value="Genomic_DNA"/>
</dbReference>
<evidence type="ECO:0000256" key="4">
    <source>
        <dbReference type="ARBA" id="ARBA00022753"/>
    </source>
</evidence>
<organism evidence="8 9">
    <name type="scientific">Carpinus fangiana</name>
    <dbReference type="NCBI Taxonomy" id="176857"/>
    <lineage>
        <taxon>Eukaryota</taxon>
        <taxon>Viridiplantae</taxon>
        <taxon>Streptophyta</taxon>
        <taxon>Embryophyta</taxon>
        <taxon>Tracheophyta</taxon>
        <taxon>Spermatophyta</taxon>
        <taxon>Magnoliopsida</taxon>
        <taxon>eudicotyledons</taxon>
        <taxon>Gunneridae</taxon>
        <taxon>Pentapetalae</taxon>
        <taxon>rosids</taxon>
        <taxon>fabids</taxon>
        <taxon>Fagales</taxon>
        <taxon>Betulaceae</taxon>
        <taxon>Carpinus</taxon>
    </lineage>
</organism>
<dbReference type="Proteomes" id="UP000327013">
    <property type="component" value="Unassembled WGS sequence"/>
</dbReference>
<proteinExistence type="inferred from homology"/>
<sequence>MGNSSSTNKVTAQDKAILDLKIQRDKLHQYQKRITVLTNREHEIAKQHLQTNDRPRALLALRRKKYQETLLSRTDQQLAQLEILTADVEFALVQKDVLFGLQQGTAVLKEIQKEMGGVEQVEKLIGEGEEQKAYQKEISEMLEGRMSATEEDEVEDELRALEAEQRERTGASNLPTAPEGEVLPAAPKDELIQTETTKTSNGVEERQAIPA</sequence>
<evidence type="ECO:0000256" key="7">
    <source>
        <dbReference type="SAM" id="MobiDB-lite"/>
    </source>
</evidence>
<evidence type="ECO:0000256" key="6">
    <source>
        <dbReference type="ARBA" id="ARBA00023136"/>
    </source>
</evidence>
<keyword evidence="3" id="KW-0813">Transport</keyword>
<accession>A0A5N6KR80</accession>
<comment type="similarity">
    <text evidence="2">Belongs to the SNF7 family.</text>
</comment>
<dbReference type="GO" id="GO:0005771">
    <property type="term" value="C:multivesicular body"/>
    <property type="evidence" value="ECO:0007669"/>
    <property type="project" value="TreeGrafter"/>
</dbReference>
<evidence type="ECO:0000313" key="8">
    <source>
        <dbReference type="EMBL" id="KAB8339156.1"/>
    </source>
</evidence>
<dbReference type="Pfam" id="PF03357">
    <property type="entry name" value="Snf7"/>
    <property type="match status" value="1"/>
</dbReference>
<dbReference type="PANTHER" id="PTHR22761">
    <property type="entry name" value="CHARGED MULTIVESICULAR BODY PROTEIN"/>
    <property type="match status" value="1"/>
</dbReference>
<reference evidence="8 9" key="1">
    <citation type="submission" date="2019-06" db="EMBL/GenBank/DDBJ databases">
        <title>A chromosomal-level reference genome of Carpinus fangiana (Coryloideae, Betulaceae).</title>
        <authorList>
            <person name="Yang X."/>
            <person name="Wang Z."/>
            <person name="Zhang L."/>
            <person name="Hao G."/>
            <person name="Liu J."/>
            <person name="Yang Y."/>
        </authorList>
    </citation>
    <scope>NUCLEOTIDE SEQUENCE [LARGE SCALE GENOMIC DNA]</scope>
    <source>
        <strain evidence="8">Cfa_2016G</strain>
        <tissue evidence="8">Leaf</tissue>
    </source>
</reference>
<feature type="compositionally biased region" description="Polar residues" evidence="7">
    <location>
        <begin position="193"/>
        <end position="202"/>
    </location>
</feature>
<evidence type="ECO:0000256" key="2">
    <source>
        <dbReference type="ARBA" id="ARBA00006190"/>
    </source>
</evidence>
<evidence type="ECO:0000256" key="5">
    <source>
        <dbReference type="ARBA" id="ARBA00022927"/>
    </source>
</evidence>
<dbReference type="InterPro" id="IPR005024">
    <property type="entry name" value="Snf7_fam"/>
</dbReference>
<keyword evidence="9" id="KW-1185">Reference proteome</keyword>
<comment type="subcellular location">
    <subcellularLocation>
        <location evidence="1">Endosome membrane</location>
    </subcellularLocation>
</comment>
<dbReference type="OrthoDB" id="441172at2759"/>
<comment type="caution">
    <text evidence="8">The sequence shown here is derived from an EMBL/GenBank/DDBJ whole genome shotgun (WGS) entry which is preliminary data.</text>
</comment>